<organism evidence="2 3">
    <name type="scientific">Limnobacter litoralis</name>
    <dbReference type="NCBI Taxonomy" id="481366"/>
    <lineage>
        <taxon>Bacteria</taxon>
        <taxon>Pseudomonadati</taxon>
        <taxon>Pseudomonadota</taxon>
        <taxon>Betaproteobacteria</taxon>
        <taxon>Burkholderiales</taxon>
        <taxon>Burkholderiaceae</taxon>
        <taxon>Limnobacter</taxon>
    </lineage>
</organism>
<dbReference type="PANTHER" id="PTHR47197:SF3">
    <property type="entry name" value="DIHYDRO-HEME D1 DEHYDROGENASE"/>
    <property type="match status" value="1"/>
</dbReference>
<dbReference type="Gene3D" id="3.40.720.10">
    <property type="entry name" value="Alkaline Phosphatase, subunit A"/>
    <property type="match status" value="1"/>
</dbReference>
<keyword evidence="1" id="KW-0378">Hydrolase</keyword>
<dbReference type="InterPro" id="IPR017850">
    <property type="entry name" value="Alkaline_phosphatase_core_sf"/>
</dbReference>
<evidence type="ECO:0000313" key="3">
    <source>
        <dbReference type="Proteomes" id="UP001156664"/>
    </source>
</evidence>
<keyword evidence="2" id="KW-0449">Lipoprotein</keyword>
<dbReference type="SUPFAM" id="SSF53649">
    <property type="entry name" value="Alkaline phosphatase-like"/>
    <property type="match status" value="1"/>
</dbReference>
<gene>
    <name evidence="2" type="ORF">GCM10007875_11390</name>
</gene>
<keyword evidence="3" id="KW-1185">Reference proteome</keyword>
<dbReference type="PANTHER" id="PTHR47197">
    <property type="entry name" value="PROTEIN NIRF"/>
    <property type="match status" value="1"/>
</dbReference>
<dbReference type="InterPro" id="IPR007312">
    <property type="entry name" value="Phosphoesterase"/>
</dbReference>
<comment type="caution">
    <text evidence="2">The sequence shown here is derived from an EMBL/GenBank/DDBJ whole genome shotgun (WGS) entry which is preliminary data.</text>
</comment>
<dbReference type="InterPro" id="IPR015943">
    <property type="entry name" value="WD40/YVTN_repeat-like_dom_sf"/>
</dbReference>
<evidence type="ECO:0000313" key="2">
    <source>
        <dbReference type="EMBL" id="GLR26051.1"/>
    </source>
</evidence>
<reference evidence="3" key="1">
    <citation type="journal article" date="2019" name="Int. J. Syst. Evol. Microbiol.">
        <title>The Global Catalogue of Microorganisms (GCM) 10K type strain sequencing project: providing services to taxonomists for standard genome sequencing and annotation.</title>
        <authorList>
            <consortium name="The Broad Institute Genomics Platform"/>
            <consortium name="The Broad Institute Genome Sequencing Center for Infectious Disease"/>
            <person name="Wu L."/>
            <person name="Ma J."/>
        </authorList>
    </citation>
    <scope>NUCLEOTIDE SEQUENCE [LARGE SCALE GENOMIC DNA]</scope>
    <source>
        <strain evidence="3">NBRC 105857</strain>
    </source>
</reference>
<sequence length="935" mass="99918">MVNVGNFPTGGKLTPDGRFFWSVSAGHGLNDVQIVDVSNQKVKQVLPIPGTYGQVAFSPDGSTAYVSGEPQGVVKSSSNVGANGDVIHVFHVAQDGTASEQPPISLPKTYGGYGRLYGLPPNPNINSFPVGLSVSPDGHYLVVALELADQAVIFDLKNNNANRLVQVGHYPFGVAIDRQSQFAYVTNAYDGSISKIALSQSTTSNPLPTTITGLGGPFGDRNAQPQGIVQDPKRDLMYVAVTNKDGVAVIDENAGKLLKFINLQRKEGVFGAQPIDLTVSPDANTLYVADAGENAIVSIALSDRSSGQTKAYDIIGKIPTTSYPTGVGVTNDGCTLVYNTARGLGAGPNPQYGGALPARLNNDPLKGPYPSYVPDMLTGQVGVTPLPDDSGFKALQPIVDADMYPENHVAQAPANTPIHGPLIKNVNGVPSYLPSDKIKYVFLVVKENRTYDQMFGADPRGDGDPSLQLMGDNCGKNCPTVDKTRPGVGLRNGVTPNQHALSRQFVLLDHFFENSEVSVDGHIITTGAYATNYSLKSMHTDYSGRGRPGNEEGVVPVSFPPKYFIFDQLASQGISFHNYGELSGGANPLGGEPERTQFAKVLLNTNAALPVGLNSLINPSLPRPGSATYASNVYLGCISYQSVGPFQAPNTPLCAFDSGLGKTPPLALSRIDAFNANFSTQVAGCKASTLGTTACGVPQFNYMIMVSDHTNGTAVGTRDPFGMAADNDLGVGQLVDILSHSPIWPQTAIFVMEDDAQDGADHVDAHRAPAFVIGPWVKHGGQVIKTRYDQYSMFRTIELILGMNPLSTYDAMATPMYDAFAETPDNTPYSAIQPEQDIAAVVTQNSTMAAMSSLLPWDKTDVIPAEISDRLLYSYAREVKGLPVQFRAAGPNKSAYEHNRAENAMAIFKTLRNYPSLAKKALRYYLVASRKDDDD</sequence>
<dbReference type="Gene3D" id="2.130.10.10">
    <property type="entry name" value="YVTN repeat-like/Quinoprotein amine dehydrogenase"/>
    <property type="match status" value="2"/>
</dbReference>
<dbReference type="SUPFAM" id="SSF75011">
    <property type="entry name" value="3-carboxy-cis,cis-mucoante lactonizing enzyme"/>
    <property type="match status" value="1"/>
</dbReference>
<dbReference type="Proteomes" id="UP001156664">
    <property type="component" value="Unassembled WGS sequence"/>
</dbReference>
<dbReference type="Pfam" id="PF04185">
    <property type="entry name" value="Phosphoesterase"/>
    <property type="match status" value="1"/>
</dbReference>
<dbReference type="Pfam" id="PF10282">
    <property type="entry name" value="Lactonase"/>
    <property type="match status" value="1"/>
</dbReference>
<protein>
    <submittedName>
        <fullName evidence="2">Lipoprotein</fullName>
    </submittedName>
</protein>
<name>A0ABQ5YRY0_9BURK</name>
<proteinExistence type="predicted"/>
<evidence type="ECO:0000256" key="1">
    <source>
        <dbReference type="ARBA" id="ARBA00022801"/>
    </source>
</evidence>
<dbReference type="InterPro" id="IPR019405">
    <property type="entry name" value="Lactonase_7-beta_prop"/>
</dbReference>
<accession>A0ABQ5YRY0</accession>
<dbReference type="EMBL" id="BSOJ01000011">
    <property type="protein sequence ID" value="GLR26051.1"/>
    <property type="molecule type" value="Genomic_DNA"/>
</dbReference>
<dbReference type="InterPro" id="IPR051200">
    <property type="entry name" value="Host-pathogen_enzymatic-act"/>
</dbReference>